<comment type="domain">
    <text evidence="14">The MIU motif (motif interacting with ubiquitin) mediates the interaction with both 'Lys-48'- and 'Lys-63'-linked ubiquitin chains. The UMI motif mediates interaction with ubiquitin with a preference for 'Lys-63'-linked ubiquitin. The specificity for different types of ubiquitin is mediated by juxtaposition of ubiquitin-binding motifs (MIU and UMI motifs) with LR motifs (LRMs).</text>
</comment>
<dbReference type="PROSITE" id="PS50089">
    <property type="entry name" value="ZF_RING_2"/>
    <property type="match status" value="1"/>
</dbReference>
<evidence type="ECO:0000256" key="11">
    <source>
        <dbReference type="ARBA" id="ARBA00023242"/>
    </source>
</evidence>
<gene>
    <name evidence="14" type="primary">RNF168</name>
</gene>
<dbReference type="GO" id="GO:0008270">
    <property type="term" value="F:zinc ion binding"/>
    <property type="evidence" value="ECO:0007669"/>
    <property type="project" value="UniProtKB-KW"/>
</dbReference>
<dbReference type="GO" id="GO:0016567">
    <property type="term" value="P:protein ubiquitination"/>
    <property type="evidence" value="ECO:0007669"/>
    <property type="project" value="UniProtKB-UniRule"/>
</dbReference>
<dbReference type="EC" id="2.3.2.27" evidence="2"/>
<dbReference type="GO" id="GO:0035861">
    <property type="term" value="C:site of double-strand break"/>
    <property type="evidence" value="ECO:0007669"/>
    <property type="project" value="TreeGrafter"/>
</dbReference>
<evidence type="ECO:0000256" key="1">
    <source>
        <dbReference type="ARBA" id="ARBA00000900"/>
    </source>
</evidence>
<dbReference type="CDD" id="cd16550">
    <property type="entry name" value="RING-HC_RNF168"/>
    <property type="match status" value="1"/>
</dbReference>
<feature type="compositionally biased region" description="Low complexity" evidence="16">
    <location>
        <begin position="274"/>
        <end position="287"/>
    </location>
</feature>
<feature type="region of interest" description="Disordered" evidence="16">
    <location>
        <begin position="269"/>
        <end position="307"/>
    </location>
</feature>
<dbReference type="Proteomes" id="UP001108240">
    <property type="component" value="Unplaced"/>
</dbReference>
<keyword evidence="3 14" id="KW-0808">Transferase</keyword>
<proteinExistence type="inferred from homology"/>
<keyword evidence="15" id="KW-0175">Coiled coil</keyword>
<dbReference type="OMA" id="VQVCFLE"/>
<keyword evidence="7 14" id="KW-0833">Ubl conjugation pathway</keyword>
<dbReference type="InterPro" id="IPR018957">
    <property type="entry name" value="Znf_C3HC4_RING-type"/>
</dbReference>
<dbReference type="GO" id="GO:0042393">
    <property type="term" value="F:histone binding"/>
    <property type="evidence" value="ECO:0007669"/>
    <property type="project" value="UniProtKB-UniRule"/>
</dbReference>
<evidence type="ECO:0000256" key="2">
    <source>
        <dbReference type="ARBA" id="ARBA00012483"/>
    </source>
</evidence>
<dbReference type="AlphaFoldDB" id="A0A9J7Z179"/>
<organism evidence="18 19">
    <name type="scientific">Cyprinus carpio carpio</name>
    <dbReference type="NCBI Taxonomy" id="630221"/>
    <lineage>
        <taxon>Eukaryota</taxon>
        <taxon>Metazoa</taxon>
        <taxon>Chordata</taxon>
        <taxon>Craniata</taxon>
        <taxon>Vertebrata</taxon>
        <taxon>Euteleostomi</taxon>
        <taxon>Actinopterygii</taxon>
        <taxon>Neopterygii</taxon>
        <taxon>Teleostei</taxon>
        <taxon>Ostariophysi</taxon>
        <taxon>Cypriniformes</taxon>
        <taxon>Cyprinidae</taxon>
        <taxon>Cyprininae</taxon>
        <taxon>Cyprinus</taxon>
    </lineage>
</organism>
<comment type="pathway">
    <text evidence="14">Protein modification; protein ubiquitination.</text>
</comment>
<evidence type="ECO:0000256" key="13">
    <source>
        <dbReference type="ARBA" id="ARBA00079844"/>
    </source>
</evidence>
<dbReference type="Gene3D" id="3.30.40.10">
    <property type="entry name" value="Zinc/RING finger domain, C3HC4 (zinc finger)"/>
    <property type="match status" value="1"/>
</dbReference>
<dbReference type="InterPro" id="IPR013083">
    <property type="entry name" value="Znf_RING/FYVE/PHD"/>
</dbReference>
<sequence>MPPVSGVEESSGGLKRSDCLCPVCLDIFLEPVTLPCMHTFCKPCFKETVDKSNMCCPLCRKRVSTWARLNSRNKTLVNVELWRRIQDAFPTQCERRVQGIEDDDDAVTIPGPRVCQPGELRKEYEDQISKRHDLISCFEQLVEEKRALEEAERRASEEYIQRLLAEEEERLAEERRRREEQQLENDEKLARLLSQELNSGPISDNAPAKKTKPNMGDIEKFLRPVPHKQPSSSHSSPESSLMANKENILSPPKTLSAQSVEDTSKLSRSVLDYSGNPSTSSSSPSCSEHTLVFNSPSSSSLKRKSSEMELQTEVDLLGKRPCAAPQCESPLADSTFLSDVAWYDEALQSRWQQEEEDRRLALRLQRELNRENTVDRRKGSANGYSLRQKHTPPSTSTNTDEENTSKDISTTRSTVRNSTGCRDGEKTENRLSGTEGTSPASSPSTDVPAALKKGAKQTTLTEMFPNLSS</sequence>
<feature type="domain" description="RING-type" evidence="17">
    <location>
        <begin position="21"/>
        <end position="60"/>
    </location>
</feature>
<feature type="compositionally biased region" description="Polar residues" evidence="16">
    <location>
        <begin position="456"/>
        <end position="469"/>
    </location>
</feature>
<keyword evidence="6 14" id="KW-0863">Zinc-finger</keyword>
<dbReference type="GO" id="GO:0043130">
    <property type="term" value="F:ubiquitin binding"/>
    <property type="evidence" value="ECO:0007669"/>
    <property type="project" value="UniProtKB-UniRule"/>
</dbReference>
<dbReference type="CDD" id="cd21952">
    <property type="entry name" value="MIU2_RNF168"/>
    <property type="match status" value="1"/>
</dbReference>
<dbReference type="PANTHER" id="PTHR23328:SF1">
    <property type="entry name" value="E3 UBIQUITIN-PROTEIN LIGASE RNF168"/>
    <property type="match status" value="1"/>
</dbReference>
<evidence type="ECO:0000256" key="4">
    <source>
        <dbReference type="ARBA" id="ARBA00022723"/>
    </source>
</evidence>
<evidence type="ECO:0000256" key="6">
    <source>
        <dbReference type="ARBA" id="ARBA00022771"/>
    </source>
</evidence>
<evidence type="ECO:0000256" key="3">
    <source>
        <dbReference type="ARBA" id="ARBA00022679"/>
    </source>
</evidence>
<evidence type="ECO:0000256" key="5">
    <source>
        <dbReference type="ARBA" id="ARBA00022763"/>
    </source>
</evidence>
<protein>
    <recommendedName>
        <fullName evidence="2">RING-type E3 ubiquitin transferase</fullName>
        <ecNumber evidence="2">2.3.2.27</ecNumber>
    </recommendedName>
    <alternativeName>
        <fullName evidence="12 13">RING-type E3 ubiquitin transferase RNF168</fullName>
    </alternativeName>
</protein>
<evidence type="ECO:0000256" key="8">
    <source>
        <dbReference type="ARBA" id="ARBA00022833"/>
    </source>
</evidence>
<dbReference type="GO" id="GO:0006302">
    <property type="term" value="P:double-strand break repair"/>
    <property type="evidence" value="ECO:0007669"/>
    <property type="project" value="UniProtKB-UniRule"/>
</dbReference>
<keyword evidence="11 14" id="KW-0539">Nucleus</keyword>
<evidence type="ECO:0000256" key="9">
    <source>
        <dbReference type="ARBA" id="ARBA00022853"/>
    </source>
</evidence>
<keyword evidence="4 14" id="KW-0479">Metal-binding</keyword>
<feature type="short sequence motif" description="UMI motif" evidence="14">
    <location>
        <begin position="157"/>
        <end position="165"/>
    </location>
</feature>
<dbReference type="Ensembl" id="ENSCCRT00000129754.1">
    <property type="protein sequence ID" value="ENSCCRP00000124633.1"/>
    <property type="gene ID" value="ENSCCRG00000069968.1"/>
</dbReference>
<feature type="compositionally biased region" description="Polar residues" evidence="16">
    <location>
        <begin position="430"/>
        <end position="445"/>
    </location>
</feature>
<feature type="region of interest" description="Disordered" evidence="16">
    <location>
        <begin position="223"/>
        <end position="243"/>
    </location>
</feature>
<evidence type="ECO:0000256" key="12">
    <source>
        <dbReference type="ARBA" id="ARBA00077266"/>
    </source>
</evidence>
<dbReference type="GO" id="GO:0061630">
    <property type="term" value="F:ubiquitin protein ligase activity"/>
    <property type="evidence" value="ECO:0007669"/>
    <property type="project" value="UniProtKB-EC"/>
</dbReference>
<dbReference type="PANTHER" id="PTHR23328">
    <property type="entry name" value="RING-TYPE DOMAIN-CONTAINING PROTEIN"/>
    <property type="match status" value="1"/>
</dbReference>
<evidence type="ECO:0000256" key="10">
    <source>
        <dbReference type="ARBA" id="ARBA00023204"/>
    </source>
</evidence>
<feature type="coiled-coil region" evidence="15">
    <location>
        <begin position="134"/>
        <end position="196"/>
    </location>
</feature>
<comment type="similarity">
    <text evidence="14">Belongs to the RNF168 family.</text>
</comment>
<keyword evidence="9 14" id="KW-0156">Chromatin regulator</keyword>
<evidence type="ECO:0000313" key="19">
    <source>
        <dbReference type="Proteomes" id="UP001108240"/>
    </source>
</evidence>
<dbReference type="GO" id="GO:0031491">
    <property type="term" value="F:nucleosome binding"/>
    <property type="evidence" value="ECO:0007669"/>
    <property type="project" value="TreeGrafter"/>
</dbReference>
<keyword evidence="8 14" id="KW-0862">Zinc</keyword>
<dbReference type="SUPFAM" id="SSF57850">
    <property type="entry name" value="RING/U-box"/>
    <property type="match status" value="1"/>
</dbReference>
<evidence type="ECO:0000256" key="16">
    <source>
        <dbReference type="SAM" id="MobiDB-lite"/>
    </source>
</evidence>
<evidence type="ECO:0000256" key="7">
    <source>
        <dbReference type="ARBA" id="ARBA00022786"/>
    </source>
</evidence>
<feature type="short sequence motif" description="LR motif 2" evidence="14">
    <location>
        <begin position="376"/>
        <end position="387"/>
    </location>
</feature>
<dbReference type="GO" id="GO:0010212">
    <property type="term" value="P:response to ionizing radiation"/>
    <property type="evidence" value="ECO:0007669"/>
    <property type="project" value="UniProtKB-UniRule"/>
</dbReference>
<evidence type="ECO:0000256" key="14">
    <source>
        <dbReference type="HAMAP-Rule" id="MF_03066"/>
    </source>
</evidence>
<dbReference type="Pfam" id="PF00097">
    <property type="entry name" value="zf-C3HC4"/>
    <property type="match status" value="1"/>
</dbReference>
<feature type="compositionally biased region" description="Low complexity" evidence="16">
    <location>
        <begin position="230"/>
        <end position="240"/>
    </location>
</feature>
<evidence type="ECO:0000313" key="18">
    <source>
        <dbReference type="Ensembl" id="ENSCCRP00000124633.1"/>
    </source>
</evidence>
<feature type="region of interest" description="Disordered" evidence="16">
    <location>
        <begin position="373"/>
        <end position="469"/>
    </location>
</feature>
<reference evidence="18" key="2">
    <citation type="submission" date="2025-09" db="UniProtKB">
        <authorList>
            <consortium name="Ensembl"/>
        </authorList>
    </citation>
    <scope>IDENTIFICATION</scope>
</reference>
<accession>A0A9J7Z179</accession>
<comment type="caution">
    <text evidence="14">Lacks conserved residue(s) required for the propagation of feature annotation.</text>
</comment>
<evidence type="ECO:0000259" key="17">
    <source>
        <dbReference type="PROSITE" id="PS50089"/>
    </source>
</evidence>
<dbReference type="GO" id="GO:0000151">
    <property type="term" value="C:ubiquitin ligase complex"/>
    <property type="evidence" value="ECO:0007669"/>
    <property type="project" value="UniProtKB-UniRule"/>
</dbReference>
<dbReference type="SMART" id="SM00184">
    <property type="entry name" value="RING"/>
    <property type="match status" value="1"/>
</dbReference>
<dbReference type="InterPro" id="IPR034725">
    <property type="entry name" value="RNF168"/>
</dbReference>
<comment type="catalytic activity">
    <reaction evidence="1 14">
        <text>S-ubiquitinyl-[E2 ubiquitin-conjugating enzyme]-L-cysteine + [acceptor protein]-L-lysine = [E2 ubiquitin-conjugating enzyme]-L-cysteine + N(6)-ubiquitinyl-[acceptor protein]-L-lysine.</text>
        <dbReference type="EC" id="2.3.2.27"/>
    </reaction>
</comment>
<feature type="compositionally biased region" description="Polar residues" evidence="16">
    <location>
        <begin position="406"/>
        <end position="420"/>
    </location>
</feature>
<dbReference type="InterPro" id="IPR001841">
    <property type="entry name" value="Znf_RING"/>
</dbReference>
<comment type="subcellular location">
    <subcellularLocation>
        <location evidence="14">Nucleus</location>
    </subcellularLocation>
    <text evidence="14">Localizes to double-strand breaks (DSBs) sites of DNA damage.</text>
</comment>
<dbReference type="HAMAP" id="MF_03066">
    <property type="entry name" value="RNF168"/>
    <property type="match status" value="1"/>
</dbReference>
<reference evidence="18" key="1">
    <citation type="submission" date="2025-08" db="UniProtKB">
        <authorList>
            <consortium name="Ensembl"/>
        </authorList>
    </citation>
    <scope>IDENTIFICATION</scope>
</reference>
<dbReference type="FunFam" id="3.30.40.10:FF:000466">
    <property type="entry name" value="E3 ubiquitin-protein ligase RNF168"/>
    <property type="match status" value="1"/>
</dbReference>
<keyword evidence="19" id="KW-1185">Reference proteome</keyword>
<dbReference type="GO" id="GO:0005634">
    <property type="term" value="C:nucleus"/>
    <property type="evidence" value="ECO:0007669"/>
    <property type="project" value="UniProtKB-SubCell"/>
</dbReference>
<dbReference type="InterPro" id="IPR051657">
    <property type="entry name" value="RNF168/RNF169_E3_ubiq-ligase"/>
</dbReference>
<keyword evidence="10 14" id="KW-0234">DNA repair</keyword>
<evidence type="ECO:0000256" key="15">
    <source>
        <dbReference type="SAM" id="Coils"/>
    </source>
</evidence>
<dbReference type="GeneTree" id="ENSGT00940000153680"/>
<dbReference type="GO" id="GO:0045739">
    <property type="term" value="P:positive regulation of DNA repair"/>
    <property type="evidence" value="ECO:0007669"/>
    <property type="project" value="UniProtKB-UniRule"/>
</dbReference>
<keyword evidence="5 14" id="KW-0227">DNA damage</keyword>
<dbReference type="GO" id="GO:0006325">
    <property type="term" value="P:chromatin organization"/>
    <property type="evidence" value="ECO:0007669"/>
    <property type="project" value="UniProtKB-KW"/>
</dbReference>
<name>A0A9J7Z179_CYPCA</name>
<dbReference type="CDD" id="cd22265">
    <property type="entry name" value="UDM1_RNF168"/>
    <property type="match status" value="1"/>
</dbReference>